<dbReference type="InterPro" id="IPR005068">
    <property type="entry name" value="Phage_lambda_Stf-r2"/>
</dbReference>
<evidence type="ECO:0000259" key="1">
    <source>
        <dbReference type="Pfam" id="PF21882"/>
    </source>
</evidence>
<name>A0A8S5NBR8_9CAUD</name>
<dbReference type="GO" id="GO:0004553">
    <property type="term" value="F:hydrolase activity, hydrolyzing O-glycosyl compounds"/>
    <property type="evidence" value="ECO:0007669"/>
    <property type="project" value="InterPro"/>
</dbReference>
<dbReference type="Pfam" id="PF21882">
    <property type="entry name" value="Gp53-like_C"/>
    <property type="match status" value="1"/>
</dbReference>
<feature type="domain" description="Putative tail fiber protein gp53-like C-terminal" evidence="1">
    <location>
        <begin position="412"/>
        <end position="496"/>
    </location>
</feature>
<dbReference type="SUPFAM" id="SSF51055">
    <property type="entry name" value="Carbohydrate binding domain"/>
    <property type="match status" value="1"/>
</dbReference>
<dbReference type="GO" id="GO:0019062">
    <property type="term" value="P:virion attachment to host cell"/>
    <property type="evidence" value="ECO:0007669"/>
    <property type="project" value="InterPro"/>
</dbReference>
<protein>
    <submittedName>
        <fullName evidence="2">Baseplate structural protein</fullName>
    </submittedName>
</protein>
<dbReference type="GO" id="GO:0005576">
    <property type="term" value="C:extracellular region"/>
    <property type="evidence" value="ECO:0007669"/>
    <property type="project" value="InterPro"/>
</dbReference>
<dbReference type="CDD" id="cd12215">
    <property type="entry name" value="ChiC_BD"/>
    <property type="match status" value="1"/>
</dbReference>
<accession>A0A8S5NBR8</accession>
<dbReference type="Gene3D" id="2.60.40.3940">
    <property type="match status" value="1"/>
</dbReference>
<reference evidence="2" key="1">
    <citation type="journal article" date="2021" name="Proc. Natl. Acad. Sci. U.S.A.">
        <title>A Catalog of Tens of Thousands of Viruses from Human Metagenomes Reveals Hidden Associations with Chronic Diseases.</title>
        <authorList>
            <person name="Tisza M.J."/>
            <person name="Buck C.B."/>
        </authorList>
    </citation>
    <scope>NUCLEOTIDE SEQUENCE</scope>
    <source>
        <strain evidence="2">CtKZW4</strain>
    </source>
</reference>
<organism evidence="2">
    <name type="scientific">Myoviridae sp. ctKZW4</name>
    <dbReference type="NCBI Taxonomy" id="2826639"/>
    <lineage>
        <taxon>Viruses</taxon>
        <taxon>Duplodnaviria</taxon>
        <taxon>Heunggongvirae</taxon>
        <taxon>Uroviricota</taxon>
        <taxon>Caudoviricetes</taxon>
    </lineage>
</organism>
<dbReference type="GO" id="GO:0005975">
    <property type="term" value="P:carbohydrate metabolic process"/>
    <property type="evidence" value="ECO:0007669"/>
    <property type="project" value="InterPro"/>
</dbReference>
<evidence type="ECO:0000313" key="2">
    <source>
        <dbReference type="EMBL" id="DAD91876.1"/>
    </source>
</evidence>
<dbReference type="InterPro" id="IPR036573">
    <property type="entry name" value="CBM_sf_5/12"/>
</dbReference>
<dbReference type="InterPro" id="IPR054075">
    <property type="entry name" value="Gp53-like_C"/>
</dbReference>
<dbReference type="GO" id="GO:0046718">
    <property type="term" value="P:symbiont entry into host cell"/>
    <property type="evidence" value="ECO:0007669"/>
    <property type="project" value="InterPro"/>
</dbReference>
<proteinExistence type="predicted"/>
<sequence length="496" mass="54893">MALVNKPDESIFASSAKQGEVDNFPDLLRGWGITFDQTQGIPPMEWFNFLFKRLDEKHAYLMQRGLPEWSATQDYTKGSCVQFDGLSYRALKAGKNNKPNESDSQYWVRWGFALTEIAHATLTQYGLTQLYTGYDSQREDLALTPKTAFLLKQLINSNTRALGNVILNSKKSDAVNSNSSDTVATSAAVKTAYDKGVDANSNANGRVSKNGDTMTGALTVPHIIVNDPTNNDNSVQIGDDAKFLDIDHDHSIGLQSLSDNTKGYIAYGSSKKKFGFDGYRFFAEGSIFTAQYGYGSFSAQYTSNAPYMVEDTNANQKDTYYPIVKGRFRKQGQYGTAVSFGYTTKQGNGDGFGTGITINLIEDNGAVKNWLFQHSGDFVSAGDVKSSSGKSLNTAVQFGDYRSQWQQNGWVRLPNGLILQWGKTPVIHDEHTLDIVFPIAFPNKVLNIQLTENQMRTYQAHATHLAALNITNTKFTLKMNSTLPIDTSADWFAIGY</sequence>
<dbReference type="Gene3D" id="2.10.10.20">
    <property type="entry name" value="Carbohydrate-binding module superfamily 5/12"/>
    <property type="match status" value="1"/>
</dbReference>
<dbReference type="Pfam" id="PF03406">
    <property type="entry name" value="Phage_fiber_2"/>
    <property type="match status" value="1"/>
</dbReference>
<dbReference type="GO" id="GO:0030246">
    <property type="term" value="F:carbohydrate binding"/>
    <property type="evidence" value="ECO:0007669"/>
    <property type="project" value="InterPro"/>
</dbReference>
<dbReference type="EMBL" id="BK015123">
    <property type="protein sequence ID" value="DAD91876.1"/>
    <property type="molecule type" value="Genomic_DNA"/>
</dbReference>